<name>A0ABX2JIV2_9SPHN</name>
<keyword evidence="2" id="KW-1185">Reference proteome</keyword>
<evidence type="ECO:0000313" key="1">
    <source>
        <dbReference type="EMBL" id="NTS66352.1"/>
    </source>
</evidence>
<dbReference type="Proteomes" id="UP000621447">
    <property type="component" value="Unassembled WGS sequence"/>
</dbReference>
<proteinExistence type="predicted"/>
<accession>A0ABX2JIV2</accession>
<reference evidence="1 2" key="1">
    <citation type="submission" date="2020-06" db="EMBL/GenBank/DDBJ databases">
        <title>Sphingomonas hominis sp. nov., a member of the Sphingomonas, isolated from the hair of a 22-year-old girl.</title>
        <authorList>
            <person name="Zhang D.-F."/>
            <person name="Cui X.-W."/>
        </authorList>
    </citation>
    <scope>NUCLEOTIDE SEQUENCE [LARGE SCALE GENOMIC DNA]</scope>
    <source>
        <strain evidence="1 2">HHU CXW</strain>
    </source>
</reference>
<evidence type="ECO:0000313" key="2">
    <source>
        <dbReference type="Proteomes" id="UP000621447"/>
    </source>
</evidence>
<sequence length="169" mass="18666">MTNKDTLAAIAIEIETLSAELLKVNNFIDILGRPALDKANEIDKALKNAKDRFATALADEQVEARSQRLARFSDIRVEVKPGDNLNTTGFLIKYMRDTWDITANASVPKEHECNGFSALDDDAFDYLVTVKPQAIPAVIMALAPGKPREAFTLYMQGKQRGYFTTALAA</sequence>
<dbReference type="RefSeq" id="WP_174194970.1">
    <property type="nucleotide sequence ID" value="NZ_JABULH010000006.1"/>
</dbReference>
<organism evidence="1 2">
    <name type="scientific">Sphingomonas hominis</name>
    <dbReference type="NCBI Taxonomy" id="2741495"/>
    <lineage>
        <taxon>Bacteria</taxon>
        <taxon>Pseudomonadati</taxon>
        <taxon>Pseudomonadota</taxon>
        <taxon>Alphaproteobacteria</taxon>
        <taxon>Sphingomonadales</taxon>
        <taxon>Sphingomonadaceae</taxon>
        <taxon>Sphingomonas</taxon>
    </lineage>
</organism>
<protein>
    <submittedName>
        <fullName evidence="1">Uncharacterized protein</fullName>
    </submittedName>
</protein>
<comment type="caution">
    <text evidence="1">The sequence shown here is derived from an EMBL/GenBank/DDBJ whole genome shotgun (WGS) entry which is preliminary data.</text>
</comment>
<gene>
    <name evidence="1" type="ORF">HRV97_14430</name>
</gene>
<dbReference type="EMBL" id="JABULH010000006">
    <property type="protein sequence ID" value="NTS66352.1"/>
    <property type="molecule type" value="Genomic_DNA"/>
</dbReference>